<dbReference type="SUPFAM" id="SSF54909">
    <property type="entry name" value="Dimeric alpha+beta barrel"/>
    <property type="match status" value="1"/>
</dbReference>
<dbReference type="AlphaFoldDB" id="A0A8J8BAF8"/>
<keyword evidence="4" id="KW-1185">Reference proteome</keyword>
<feature type="domain" description="NIPSNAP" evidence="2">
    <location>
        <begin position="3"/>
        <end position="101"/>
    </location>
</feature>
<evidence type="ECO:0000259" key="2">
    <source>
        <dbReference type="Pfam" id="PF07978"/>
    </source>
</evidence>
<evidence type="ECO:0000313" key="4">
    <source>
        <dbReference type="Proteomes" id="UP000681356"/>
    </source>
</evidence>
<organism evidence="3 4">
    <name type="scientific">Thetidibacter halocola</name>
    <dbReference type="NCBI Taxonomy" id="2827239"/>
    <lineage>
        <taxon>Bacteria</taxon>
        <taxon>Pseudomonadati</taxon>
        <taxon>Pseudomonadota</taxon>
        <taxon>Alphaproteobacteria</taxon>
        <taxon>Rhodobacterales</taxon>
        <taxon>Roseobacteraceae</taxon>
        <taxon>Thetidibacter</taxon>
    </lineage>
</organism>
<proteinExistence type="inferred from homology"/>
<dbReference type="InterPro" id="IPR011008">
    <property type="entry name" value="Dimeric_a/b-barrel"/>
</dbReference>
<evidence type="ECO:0000313" key="3">
    <source>
        <dbReference type="EMBL" id="MBS0126510.1"/>
    </source>
</evidence>
<dbReference type="InterPro" id="IPR051557">
    <property type="entry name" value="NipSnap_domain"/>
</dbReference>
<protein>
    <submittedName>
        <fullName evidence="3">NIPSNAP family protein</fullName>
    </submittedName>
</protein>
<accession>A0A8J8BAF8</accession>
<dbReference type="Pfam" id="PF07978">
    <property type="entry name" value="NIPSNAP"/>
    <property type="match status" value="1"/>
</dbReference>
<dbReference type="Gene3D" id="3.30.70.100">
    <property type="match status" value="1"/>
</dbReference>
<dbReference type="InterPro" id="IPR012577">
    <property type="entry name" value="NIPSNAP"/>
</dbReference>
<gene>
    <name evidence="3" type="ORF">KB874_20725</name>
</gene>
<sequence>MIYEHRTYRVSAGKAPEFLKLYEAEGLHIITRYAKLVGCWTTESGTLNSIVFLWAYNDLGHRTEQRAKLGADPEWQAFVPKILPYLVHQESFFLAPASFSPLG</sequence>
<evidence type="ECO:0000256" key="1">
    <source>
        <dbReference type="ARBA" id="ARBA00005291"/>
    </source>
</evidence>
<dbReference type="EMBL" id="JAGTUU010000010">
    <property type="protein sequence ID" value="MBS0126510.1"/>
    <property type="molecule type" value="Genomic_DNA"/>
</dbReference>
<name>A0A8J8BAF8_9RHOB</name>
<reference evidence="3" key="1">
    <citation type="submission" date="2021-04" db="EMBL/GenBank/DDBJ databases">
        <authorList>
            <person name="Yoon J."/>
        </authorList>
    </citation>
    <scope>NUCLEOTIDE SEQUENCE</scope>
    <source>
        <strain evidence="3">KMU-90</strain>
    </source>
</reference>
<comment type="similarity">
    <text evidence="1">Belongs to the NipSnap family.</text>
</comment>
<dbReference type="PANTHER" id="PTHR21017:SF17">
    <property type="entry name" value="PROTEIN NIPSNAP"/>
    <property type="match status" value="1"/>
</dbReference>
<comment type="caution">
    <text evidence="3">The sequence shown here is derived from an EMBL/GenBank/DDBJ whole genome shotgun (WGS) entry which is preliminary data.</text>
</comment>
<dbReference type="RefSeq" id="WP_212538472.1">
    <property type="nucleotide sequence ID" value="NZ_JAGTUU010000010.1"/>
</dbReference>
<dbReference type="PANTHER" id="PTHR21017">
    <property type="entry name" value="NIPSNAP-RELATED"/>
    <property type="match status" value="1"/>
</dbReference>
<dbReference type="Proteomes" id="UP000681356">
    <property type="component" value="Unassembled WGS sequence"/>
</dbReference>